<feature type="region of interest" description="Interaction with DNA" evidence="8">
    <location>
        <begin position="185"/>
        <end position="190"/>
    </location>
</feature>
<protein>
    <recommendedName>
        <fullName evidence="8">Flap endonuclease Xni</fullName>
        <shortName evidence="8">FEN</shortName>
        <ecNumber evidence="8">3.1.-.-</ecNumber>
    </recommendedName>
</protein>
<dbReference type="SMART" id="SM00279">
    <property type="entry name" value="HhH2"/>
    <property type="match status" value="1"/>
</dbReference>
<comment type="function">
    <text evidence="8">Has flap endonuclease activity. During DNA replication, flap endonucleases cleave the 5'-overhanging flap structure that is generated by displacement synthesis when DNA polymerase encounters the 5'-end of a downstream Okazaki fragment.</text>
</comment>
<dbReference type="AlphaFoldDB" id="A0A3A6UJ96"/>
<dbReference type="InterPro" id="IPR020046">
    <property type="entry name" value="5-3_exonucl_a-hlix_arch_N"/>
</dbReference>
<dbReference type="Gene3D" id="3.40.50.1010">
    <property type="entry name" value="5'-nuclease"/>
    <property type="match status" value="1"/>
</dbReference>
<keyword evidence="7 8" id="KW-0238">DNA-binding</keyword>
<keyword evidence="3 8" id="KW-0255">Endonuclease</keyword>
<dbReference type="GO" id="GO:0033567">
    <property type="term" value="P:DNA replication, Okazaki fragment processing"/>
    <property type="evidence" value="ECO:0007669"/>
    <property type="project" value="UniProtKB-UniRule"/>
</dbReference>
<evidence type="ECO:0000256" key="5">
    <source>
        <dbReference type="ARBA" id="ARBA00022842"/>
    </source>
</evidence>
<evidence type="ECO:0000256" key="8">
    <source>
        <dbReference type="HAMAP-Rule" id="MF_01192"/>
    </source>
</evidence>
<dbReference type="PANTHER" id="PTHR42646:SF2">
    <property type="entry name" value="5'-3' EXONUCLEASE FAMILY PROTEIN"/>
    <property type="match status" value="1"/>
</dbReference>
<dbReference type="PANTHER" id="PTHR42646">
    <property type="entry name" value="FLAP ENDONUCLEASE XNI"/>
    <property type="match status" value="1"/>
</dbReference>
<dbReference type="SUPFAM" id="SSF88723">
    <property type="entry name" value="PIN domain-like"/>
    <property type="match status" value="1"/>
</dbReference>
<dbReference type="InterPro" id="IPR038969">
    <property type="entry name" value="FEN"/>
</dbReference>
<dbReference type="SMART" id="SM00475">
    <property type="entry name" value="53EXOc"/>
    <property type="match status" value="1"/>
</dbReference>
<dbReference type="Pfam" id="PF01367">
    <property type="entry name" value="5_3_exonuc"/>
    <property type="match status" value="1"/>
</dbReference>
<dbReference type="RefSeq" id="WP_121853142.1">
    <property type="nucleotide sequence ID" value="NZ_CP037952.1"/>
</dbReference>
<evidence type="ECO:0000256" key="4">
    <source>
        <dbReference type="ARBA" id="ARBA00022801"/>
    </source>
</evidence>
<dbReference type="Gene3D" id="1.10.150.20">
    <property type="entry name" value="5' to 3' exonuclease, C-terminal subdomain"/>
    <property type="match status" value="1"/>
</dbReference>
<feature type="binding site" evidence="8">
    <location>
        <position position="186"/>
    </location>
    <ligand>
        <name>K(+)</name>
        <dbReference type="ChEBI" id="CHEBI:29103"/>
    </ligand>
</feature>
<comment type="similarity">
    <text evidence="8">Belongs to the Xni family.</text>
</comment>
<evidence type="ECO:0000313" key="11">
    <source>
        <dbReference type="Proteomes" id="UP000273022"/>
    </source>
</evidence>
<feature type="binding site" evidence="8">
    <location>
        <position position="173"/>
    </location>
    <ligand>
        <name>K(+)</name>
        <dbReference type="ChEBI" id="CHEBI:29103"/>
    </ligand>
</feature>
<dbReference type="CDD" id="cd09859">
    <property type="entry name" value="PIN_53EXO"/>
    <property type="match status" value="1"/>
</dbReference>
<dbReference type="EC" id="3.1.-.-" evidence="8"/>
<organism evidence="10 11">
    <name type="scientific">Parashewanella spongiae</name>
    <dbReference type="NCBI Taxonomy" id="342950"/>
    <lineage>
        <taxon>Bacteria</taxon>
        <taxon>Pseudomonadati</taxon>
        <taxon>Pseudomonadota</taxon>
        <taxon>Gammaproteobacteria</taxon>
        <taxon>Alteromonadales</taxon>
        <taxon>Shewanellaceae</taxon>
        <taxon>Parashewanella</taxon>
    </lineage>
</organism>
<feature type="binding site" evidence="8">
    <location>
        <position position="183"/>
    </location>
    <ligand>
        <name>K(+)</name>
        <dbReference type="ChEBI" id="CHEBI:29103"/>
    </ligand>
</feature>
<dbReference type="CDD" id="cd09898">
    <property type="entry name" value="H3TH_53EXO"/>
    <property type="match status" value="1"/>
</dbReference>
<dbReference type="InterPro" id="IPR036279">
    <property type="entry name" value="5-3_exonuclease_C_sf"/>
</dbReference>
<feature type="binding site" evidence="8">
    <location>
        <position position="181"/>
    </location>
    <ligand>
        <name>K(+)</name>
        <dbReference type="ChEBI" id="CHEBI:29103"/>
    </ligand>
</feature>
<keyword evidence="6 8" id="KW-0630">Potassium</keyword>
<gene>
    <name evidence="8" type="primary">xni</name>
    <name evidence="8" type="synonym">ygdG</name>
    <name evidence="10" type="ORF">D5R81_08060</name>
</gene>
<keyword evidence="11" id="KW-1185">Reference proteome</keyword>
<sequence length="254" mass="28269">MNRLLIIDALNLVRRMHATQPDESDIQSLTLRTVSAINKLLKFHEPSHIVLVWDGSEESWRKRLFADYKKGRKPMPESLASGLPSLKNTLSENNWHNLDAESEADDVIATLATKLTSSGGEAIIVSTDNGFTQLLHPNIKQWDHFSQQYLDINALEQKFGVERAQFVEYWSLAGATGNKIPGVTGIGPKSAAELLKVFRSITNIYASLDAIGDKQAKKLAEGKEMAKLSYKLVQLQCNMPLNLSLSAFRYAGNK</sequence>
<proteinExistence type="inferred from homology"/>
<dbReference type="Proteomes" id="UP000273022">
    <property type="component" value="Unassembled WGS sequence"/>
</dbReference>
<accession>A0A3A6UJ96</accession>
<dbReference type="GO" id="GO:0003677">
    <property type="term" value="F:DNA binding"/>
    <property type="evidence" value="ECO:0007669"/>
    <property type="project" value="UniProtKB-UniRule"/>
</dbReference>
<keyword evidence="2 8" id="KW-0479">Metal-binding</keyword>
<feature type="binding site" evidence="8">
    <location>
        <position position="105"/>
    </location>
    <ligand>
        <name>Mg(2+)</name>
        <dbReference type="ChEBI" id="CHEBI:18420"/>
    </ligand>
</feature>
<keyword evidence="4 8" id="KW-0378">Hydrolase</keyword>
<evidence type="ECO:0000256" key="7">
    <source>
        <dbReference type="ARBA" id="ARBA00023125"/>
    </source>
</evidence>
<evidence type="ECO:0000313" key="10">
    <source>
        <dbReference type="EMBL" id="RJY17556.1"/>
    </source>
</evidence>
<comment type="cofactor">
    <cofactor evidence="8">
        <name>K(+)</name>
        <dbReference type="ChEBI" id="CHEBI:29103"/>
    </cofactor>
    <text evidence="8">Binds 1 K(+) per subunit. The potassium ion strongly increases the affinity for DNA.</text>
</comment>
<evidence type="ECO:0000259" key="9">
    <source>
        <dbReference type="SMART" id="SM00475"/>
    </source>
</evidence>
<name>A0A3A6UJ96_9GAMM</name>
<feature type="domain" description="5'-3' exonuclease" evidence="9">
    <location>
        <begin position="2"/>
        <end position="251"/>
    </location>
</feature>
<evidence type="ECO:0000256" key="2">
    <source>
        <dbReference type="ARBA" id="ARBA00022723"/>
    </source>
</evidence>
<dbReference type="InterPro" id="IPR020045">
    <property type="entry name" value="DNA_polI_H3TH"/>
</dbReference>
<comment type="cofactor">
    <cofactor evidence="8">
        <name>Mg(2+)</name>
        <dbReference type="ChEBI" id="CHEBI:18420"/>
    </cofactor>
    <text evidence="8">Binds 2 Mg(2+) per subunit. Only one magnesium ion has a direct interaction with the protein, the other interactions are indirect.</text>
</comment>
<dbReference type="HAMAP" id="MF_01192">
    <property type="entry name" value="Xni"/>
    <property type="match status" value="1"/>
</dbReference>
<dbReference type="EMBL" id="QYYH01000039">
    <property type="protein sequence ID" value="RJY17556.1"/>
    <property type="molecule type" value="Genomic_DNA"/>
</dbReference>
<dbReference type="GO" id="GO:0030955">
    <property type="term" value="F:potassium ion binding"/>
    <property type="evidence" value="ECO:0007669"/>
    <property type="project" value="UniProtKB-UniRule"/>
</dbReference>
<evidence type="ECO:0000256" key="3">
    <source>
        <dbReference type="ARBA" id="ARBA00022759"/>
    </source>
</evidence>
<dbReference type="Pfam" id="PF02739">
    <property type="entry name" value="5_3_exonuc_N"/>
    <property type="match status" value="1"/>
</dbReference>
<evidence type="ECO:0000256" key="1">
    <source>
        <dbReference type="ARBA" id="ARBA00022722"/>
    </source>
</evidence>
<keyword evidence="1 8" id="KW-0540">Nuclease</keyword>
<dbReference type="InterPro" id="IPR002421">
    <property type="entry name" value="5-3_exonuclease"/>
</dbReference>
<dbReference type="GO" id="GO:0017108">
    <property type="term" value="F:5'-flap endonuclease activity"/>
    <property type="evidence" value="ECO:0007669"/>
    <property type="project" value="UniProtKB-UniRule"/>
</dbReference>
<keyword evidence="5 8" id="KW-0460">Magnesium</keyword>
<dbReference type="InterPro" id="IPR008918">
    <property type="entry name" value="HhH2"/>
</dbReference>
<dbReference type="FunFam" id="1.10.150.20:FF:000003">
    <property type="entry name" value="DNA polymerase I"/>
    <property type="match status" value="1"/>
</dbReference>
<comment type="caution">
    <text evidence="10">The sequence shown here is derived from an EMBL/GenBank/DDBJ whole genome shotgun (WGS) entry which is preliminary data.</text>
</comment>
<dbReference type="GO" id="GO:0000287">
    <property type="term" value="F:magnesium ion binding"/>
    <property type="evidence" value="ECO:0007669"/>
    <property type="project" value="UniProtKB-UniRule"/>
</dbReference>
<dbReference type="SUPFAM" id="SSF47807">
    <property type="entry name" value="5' to 3' exonuclease, C-terminal subdomain"/>
    <property type="match status" value="1"/>
</dbReference>
<dbReference type="NCBIfam" id="NF007017">
    <property type="entry name" value="PRK09482.1"/>
    <property type="match status" value="1"/>
</dbReference>
<feature type="binding site" evidence="8">
    <location>
        <position position="172"/>
    </location>
    <ligand>
        <name>K(+)</name>
        <dbReference type="ChEBI" id="CHEBI:29103"/>
    </ligand>
</feature>
<dbReference type="GO" id="GO:0008409">
    <property type="term" value="F:5'-3' exonuclease activity"/>
    <property type="evidence" value="ECO:0007669"/>
    <property type="project" value="InterPro"/>
</dbReference>
<reference evidence="10 11" key="1">
    <citation type="submission" date="2018-09" db="EMBL/GenBank/DDBJ databases">
        <title>Phylogeny of the Shewanellaceae, and recommendation for two new genera, Pseudoshewanella and Parashewanella.</title>
        <authorList>
            <person name="Wang G."/>
        </authorList>
    </citation>
    <scope>NUCLEOTIDE SEQUENCE [LARGE SCALE GENOMIC DNA]</scope>
    <source>
        <strain evidence="10 11">KCTC 22492</strain>
    </source>
</reference>
<evidence type="ECO:0000256" key="6">
    <source>
        <dbReference type="ARBA" id="ARBA00022958"/>
    </source>
</evidence>
<dbReference type="OrthoDB" id="8070997at2"/>
<dbReference type="InterPro" id="IPR029060">
    <property type="entry name" value="PIN-like_dom_sf"/>
</dbReference>
<dbReference type="InterPro" id="IPR022895">
    <property type="entry name" value="Xni"/>
</dbReference>